<dbReference type="OrthoDB" id="9813056at2"/>
<evidence type="ECO:0000256" key="1">
    <source>
        <dbReference type="ARBA" id="ARBA00009437"/>
    </source>
</evidence>
<keyword evidence="4" id="KW-0804">Transcription</keyword>
<accession>A0A1X4N8Q7</accession>
<protein>
    <recommendedName>
        <fullName evidence="5">HTH lysR-type domain-containing protein</fullName>
    </recommendedName>
</protein>
<keyword evidence="7" id="KW-1185">Reference proteome</keyword>
<dbReference type="GO" id="GO:0003700">
    <property type="term" value="F:DNA-binding transcription factor activity"/>
    <property type="evidence" value="ECO:0007669"/>
    <property type="project" value="InterPro"/>
</dbReference>
<dbReference type="PANTHER" id="PTHR30537:SF74">
    <property type="entry name" value="HTH-TYPE TRANSCRIPTIONAL REGULATOR TRPI"/>
    <property type="match status" value="1"/>
</dbReference>
<evidence type="ECO:0000256" key="3">
    <source>
        <dbReference type="ARBA" id="ARBA00023125"/>
    </source>
</evidence>
<comment type="similarity">
    <text evidence="1">Belongs to the LysR transcriptional regulatory family.</text>
</comment>
<evidence type="ECO:0000313" key="7">
    <source>
        <dbReference type="Proteomes" id="UP000193926"/>
    </source>
</evidence>
<evidence type="ECO:0000313" key="6">
    <source>
        <dbReference type="EMBL" id="OSQ42680.1"/>
    </source>
</evidence>
<keyword evidence="3" id="KW-0238">DNA-binding</keyword>
<dbReference type="Pfam" id="PF03466">
    <property type="entry name" value="LysR_substrate"/>
    <property type="match status" value="1"/>
</dbReference>
<proteinExistence type="inferred from homology"/>
<dbReference type="Pfam" id="PF00126">
    <property type="entry name" value="HTH_1"/>
    <property type="match status" value="1"/>
</dbReference>
<dbReference type="STRING" id="1123756.MGEO_20300"/>
<gene>
    <name evidence="6" type="ORF">MGEO_20300</name>
</gene>
<organism evidence="6 7">
    <name type="scientific">Marivita geojedonensis</name>
    <dbReference type="NCBI Taxonomy" id="1123756"/>
    <lineage>
        <taxon>Bacteria</taxon>
        <taxon>Pseudomonadati</taxon>
        <taxon>Pseudomonadota</taxon>
        <taxon>Alphaproteobacteria</taxon>
        <taxon>Rhodobacterales</taxon>
        <taxon>Roseobacteraceae</taxon>
        <taxon>Marivita</taxon>
    </lineage>
</organism>
<comment type="caution">
    <text evidence="6">The sequence shown here is derived from an EMBL/GenBank/DDBJ whole genome shotgun (WGS) entry which is preliminary data.</text>
</comment>
<evidence type="ECO:0000256" key="2">
    <source>
        <dbReference type="ARBA" id="ARBA00023015"/>
    </source>
</evidence>
<dbReference type="PROSITE" id="PS50931">
    <property type="entry name" value="HTH_LYSR"/>
    <property type="match status" value="1"/>
</dbReference>
<dbReference type="PANTHER" id="PTHR30537">
    <property type="entry name" value="HTH-TYPE TRANSCRIPTIONAL REGULATOR"/>
    <property type="match status" value="1"/>
</dbReference>
<keyword evidence="2" id="KW-0805">Transcription regulation</keyword>
<dbReference type="InterPro" id="IPR005119">
    <property type="entry name" value="LysR_subst-bd"/>
</dbReference>
<evidence type="ECO:0000259" key="5">
    <source>
        <dbReference type="PROSITE" id="PS50931"/>
    </source>
</evidence>
<evidence type="ECO:0000256" key="4">
    <source>
        <dbReference type="ARBA" id="ARBA00023163"/>
    </source>
</evidence>
<name>A0A1X4N8Q7_9RHOB</name>
<dbReference type="SUPFAM" id="SSF53850">
    <property type="entry name" value="Periplasmic binding protein-like II"/>
    <property type="match status" value="1"/>
</dbReference>
<dbReference type="InterPro" id="IPR036388">
    <property type="entry name" value="WH-like_DNA-bd_sf"/>
</dbReference>
<dbReference type="Gene3D" id="1.10.10.10">
    <property type="entry name" value="Winged helix-like DNA-binding domain superfamily/Winged helix DNA-binding domain"/>
    <property type="match status" value="1"/>
</dbReference>
<dbReference type="Proteomes" id="UP000193926">
    <property type="component" value="Unassembled WGS sequence"/>
</dbReference>
<sequence>QQKISKDTRGIILEIDWKTLPSLASLRAFELTARRGNFASAARDLNVTHAAIAQRVRSLEAEVGVPLARRSGRTVVLTEAGARLAQHLNEGFGTIAAGIRELQDDQSKIPLQIAATMYISQAVILPKLHEFWQLHPAIQVSVMPSQNVVDIVALGFDLAIRATPNERNWAGLDAELLLESELIAVGAPSLVGDDITSLHHLPWIWSPGMQYEEDAMKALGLDPQRLRNVDVGAPFLQLSLARQGLGLWLTAEVLVRDDLASGDLRRVPVPSPFSMKYYAATPVGPVRPHARTFINWLKAALTKQE</sequence>
<feature type="domain" description="HTH lysR-type" evidence="5">
    <location>
        <begin position="21"/>
        <end position="78"/>
    </location>
</feature>
<dbReference type="AlphaFoldDB" id="A0A1X4N8Q7"/>
<dbReference type="Gene3D" id="3.40.190.10">
    <property type="entry name" value="Periplasmic binding protein-like II"/>
    <property type="match status" value="2"/>
</dbReference>
<dbReference type="InterPro" id="IPR000847">
    <property type="entry name" value="LysR_HTH_N"/>
</dbReference>
<dbReference type="GO" id="GO:0043565">
    <property type="term" value="F:sequence-specific DNA binding"/>
    <property type="evidence" value="ECO:0007669"/>
    <property type="project" value="TreeGrafter"/>
</dbReference>
<dbReference type="InterPro" id="IPR058163">
    <property type="entry name" value="LysR-type_TF_proteobact-type"/>
</dbReference>
<dbReference type="SUPFAM" id="SSF46785">
    <property type="entry name" value="Winged helix' DNA-binding domain"/>
    <property type="match status" value="1"/>
</dbReference>
<dbReference type="RefSeq" id="WP_085641585.1">
    <property type="nucleotide sequence ID" value="NZ_JFKC01000043.1"/>
</dbReference>
<dbReference type="GO" id="GO:0006351">
    <property type="term" value="P:DNA-templated transcription"/>
    <property type="evidence" value="ECO:0007669"/>
    <property type="project" value="TreeGrafter"/>
</dbReference>
<dbReference type="InterPro" id="IPR036390">
    <property type="entry name" value="WH_DNA-bd_sf"/>
</dbReference>
<reference evidence="6 7" key="1">
    <citation type="submission" date="2014-03" db="EMBL/GenBank/DDBJ databases">
        <title>The draft genome sequence of Marivita geojedonensis KCTC 23882.</title>
        <authorList>
            <person name="Lai Q."/>
            <person name="Shao Z."/>
        </authorList>
    </citation>
    <scope>NUCLEOTIDE SEQUENCE [LARGE SCALE GENOMIC DNA]</scope>
    <source>
        <strain evidence="6 7">DPG-138</strain>
    </source>
</reference>
<feature type="non-terminal residue" evidence="6">
    <location>
        <position position="1"/>
    </location>
</feature>
<dbReference type="EMBL" id="JFKC01000043">
    <property type="protein sequence ID" value="OSQ42680.1"/>
    <property type="molecule type" value="Genomic_DNA"/>
</dbReference>